<dbReference type="InterPro" id="IPR026002">
    <property type="entry name" value="ATC_hydrolase-like"/>
</dbReference>
<keyword evidence="2" id="KW-1185">Reference proteome</keyword>
<gene>
    <name evidence="1" type="ORF">SAMN04488500_103123</name>
</gene>
<dbReference type="GO" id="GO:0016787">
    <property type="term" value="F:hydrolase activity"/>
    <property type="evidence" value="ECO:0007669"/>
    <property type="project" value="UniProtKB-KW"/>
</dbReference>
<dbReference type="Proteomes" id="UP000192738">
    <property type="component" value="Unassembled WGS sequence"/>
</dbReference>
<name>A0A1W1ZA25_9FIRM</name>
<dbReference type="OrthoDB" id="5454254at2"/>
<dbReference type="EMBL" id="FWXI01000003">
    <property type="protein sequence ID" value="SMC45280.1"/>
    <property type="molecule type" value="Genomic_DNA"/>
</dbReference>
<dbReference type="RefSeq" id="WP_084574473.1">
    <property type="nucleotide sequence ID" value="NZ_CP155572.1"/>
</dbReference>
<accession>A0A1W1ZA25</accession>
<evidence type="ECO:0000313" key="2">
    <source>
        <dbReference type="Proteomes" id="UP000192738"/>
    </source>
</evidence>
<protein>
    <submittedName>
        <fullName evidence="1">L-2-amino-thiazoline-4-carboxylic acid hydrolase</fullName>
    </submittedName>
</protein>
<dbReference type="Pfam" id="PF14196">
    <property type="entry name" value="ATC_hydrolase"/>
    <property type="match status" value="1"/>
</dbReference>
<dbReference type="AlphaFoldDB" id="A0A1W1ZA25"/>
<reference evidence="1 2" key="1">
    <citation type="submission" date="2017-04" db="EMBL/GenBank/DDBJ databases">
        <authorList>
            <person name="Afonso C.L."/>
            <person name="Miller P.J."/>
            <person name="Scott M.A."/>
            <person name="Spackman E."/>
            <person name="Goraichik I."/>
            <person name="Dimitrov K.M."/>
            <person name="Suarez D.L."/>
            <person name="Swayne D.E."/>
        </authorList>
    </citation>
    <scope>NUCLEOTIDE SEQUENCE [LARGE SCALE GENOMIC DNA]</scope>
    <source>
        <strain evidence="1 2">DSM 5090</strain>
    </source>
</reference>
<dbReference type="STRING" id="112901.SAMN04488500_103123"/>
<proteinExistence type="predicted"/>
<sequence length="168" mass="18642">MINNKISIKGDPVVDIQRGAIGHRATWTGLTYTKAREAGKAEEAEKFIREAISETGEVQGAAIKSQCKDPQNVTCFAETFLTPNVVKTFEIEFKTKTEDRVDLEFHHCPLLKAWQDLGFDDATCEKLCDIAMDGDRGIAKAMGFEFHLGDTIAKGCSTCQVSFFKNDK</sequence>
<organism evidence="1 2">
    <name type="scientific">Sporomusa malonica</name>
    <dbReference type="NCBI Taxonomy" id="112901"/>
    <lineage>
        <taxon>Bacteria</taxon>
        <taxon>Bacillati</taxon>
        <taxon>Bacillota</taxon>
        <taxon>Negativicutes</taxon>
        <taxon>Selenomonadales</taxon>
        <taxon>Sporomusaceae</taxon>
        <taxon>Sporomusa</taxon>
    </lineage>
</organism>
<evidence type="ECO:0000313" key="1">
    <source>
        <dbReference type="EMBL" id="SMC45280.1"/>
    </source>
</evidence>
<keyword evidence="1" id="KW-0378">Hydrolase</keyword>